<accession>A0AA88GL02</accession>
<evidence type="ECO:0008006" key="6">
    <source>
        <dbReference type="Google" id="ProtNLM"/>
    </source>
</evidence>
<dbReference type="PROSITE" id="PS50088">
    <property type="entry name" value="ANK_REPEAT"/>
    <property type="match status" value="2"/>
</dbReference>
<comment type="caution">
    <text evidence="4">The sequence shown here is derived from an EMBL/GenBank/DDBJ whole genome shotgun (WGS) entry which is preliminary data.</text>
</comment>
<evidence type="ECO:0000313" key="5">
    <source>
        <dbReference type="Proteomes" id="UP000816034"/>
    </source>
</evidence>
<dbReference type="Pfam" id="PF00023">
    <property type="entry name" value="Ank"/>
    <property type="match status" value="1"/>
</dbReference>
<keyword evidence="2 3" id="KW-0040">ANK repeat</keyword>
<dbReference type="Pfam" id="PF13637">
    <property type="entry name" value="Ank_4"/>
    <property type="match status" value="1"/>
</dbReference>
<feature type="repeat" description="ANK" evidence="3">
    <location>
        <begin position="102"/>
        <end position="134"/>
    </location>
</feature>
<dbReference type="PANTHER" id="PTHR24126">
    <property type="entry name" value="ANKYRIN REPEAT, PH AND SEC7 DOMAIN CONTAINING PROTEIN SECG-RELATED"/>
    <property type="match status" value="1"/>
</dbReference>
<proteinExistence type="predicted"/>
<sequence>MSKQQQDDQPVGSVNSEDEQLLQAAIDGNLDNMKKALHNGANAGYNKYIELTWGAYDQYSAIHKVLGWKDKSLKQQGVELLLKAGADVNAKYGSANWKGSGSSGTAFQMAMKSGDDEIIRLFLEHGADPNTTETREAHTMRYDGRSSYPVLYLAAQRNNVNLVKCLLDKGALPNAHATNRGQSEYGPIDDTEEIALHAACDNYCSLVANKSNSNFYVDSDEEEADEAIKEKQEQVRKERVQDCEKIVRYLLEVGSDVNAPSRNVEHVSVEREGVSEDDYEVNDPRSDRYIPSTRNVWIISTALHTAIIKKCERLVKLLMAHGADTRIPYQEDKQNTSCLDLTKQQEPFFSLIKNAFYWTPESHEFLPSELRTKIKLLHMCMCSSKCGWNVLNIDLLGLIYTFVCHEYFFEKNAVFEEQRRIEKQKSHRWY</sequence>
<dbReference type="InterPro" id="IPR002110">
    <property type="entry name" value="Ankyrin_rpt"/>
</dbReference>
<dbReference type="InterPro" id="IPR036770">
    <property type="entry name" value="Ankyrin_rpt-contain_sf"/>
</dbReference>
<gene>
    <name evidence="4" type="ORF">C9374_008705</name>
</gene>
<name>A0AA88GL02_NAELO</name>
<dbReference type="RefSeq" id="XP_044545345.1">
    <property type="nucleotide sequence ID" value="XM_044698811.1"/>
</dbReference>
<protein>
    <recommendedName>
        <fullName evidence="6">Ankyrin repeat protein</fullName>
    </recommendedName>
</protein>
<keyword evidence="1" id="KW-0677">Repeat</keyword>
<dbReference type="Proteomes" id="UP000816034">
    <property type="component" value="Unassembled WGS sequence"/>
</dbReference>
<dbReference type="SUPFAM" id="SSF48403">
    <property type="entry name" value="Ankyrin repeat"/>
    <property type="match status" value="1"/>
</dbReference>
<evidence type="ECO:0000256" key="3">
    <source>
        <dbReference type="PROSITE-ProRule" id="PRU00023"/>
    </source>
</evidence>
<reference evidence="4 5" key="1">
    <citation type="journal article" date="2018" name="BMC Genomics">
        <title>The genome of Naegleria lovaniensis, the basis for a comparative approach to unravel pathogenicity factors of the human pathogenic amoeba N. fowleri.</title>
        <authorList>
            <person name="Liechti N."/>
            <person name="Schurch N."/>
            <person name="Bruggmann R."/>
            <person name="Wittwer M."/>
        </authorList>
    </citation>
    <scope>NUCLEOTIDE SEQUENCE [LARGE SCALE GENOMIC DNA]</scope>
    <source>
        <strain evidence="4 5">ATCC 30569</strain>
    </source>
</reference>
<evidence type="ECO:0000256" key="1">
    <source>
        <dbReference type="ARBA" id="ARBA00022737"/>
    </source>
</evidence>
<feature type="repeat" description="ANK" evidence="3">
    <location>
        <begin position="146"/>
        <end position="178"/>
    </location>
</feature>
<dbReference type="EMBL" id="PYSW02000035">
    <property type="protein sequence ID" value="KAG2378083.1"/>
    <property type="molecule type" value="Genomic_DNA"/>
</dbReference>
<dbReference type="GeneID" id="68101159"/>
<evidence type="ECO:0000313" key="4">
    <source>
        <dbReference type="EMBL" id="KAG2378083.1"/>
    </source>
</evidence>
<dbReference type="SMART" id="SM00248">
    <property type="entry name" value="ANK"/>
    <property type="match status" value="5"/>
</dbReference>
<dbReference type="PROSITE" id="PS50297">
    <property type="entry name" value="ANK_REP_REGION"/>
    <property type="match status" value="1"/>
</dbReference>
<evidence type="ECO:0000256" key="2">
    <source>
        <dbReference type="ARBA" id="ARBA00023043"/>
    </source>
</evidence>
<dbReference type="Gene3D" id="1.25.40.20">
    <property type="entry name" value="Ankyrin repeat-containing domain"/>
    <property type="match status" value="1"/>
</dbReference>
<organism evidence="4 5">
    <name type="scientific">Naegleria lovaniensis</name>
    <name type="common">Amoeba</name>
    <dbReference type="NCBI Taxonomy" id="51637"/>
    <lineage>
        <taxon>Eukaryota</taxon>
        <taxon>Discoba</taxon>
        <taxon>Heterolobosea</taxon>
        <taxon>Tetramitia</taxon>
        <taxon>Eutetramitia</taxon>
        <taxon>Vahlkampfiidae</taxon>
        <taxon>Naegleria</taxon>
    </lineage>
</organism>
<keyword evidence="5" id="KW-1185">Reference proteome</keyword>
<dbReference type="AlphaFoldDB" id="A0AA88GL02"/>